<evidence type="ECO:0000256" key="3">
    <source>
        <dbReference type="ARBA" id="ARBA00022989"/>
    </source>
</evidence>
<feature type="non-terminal residue" evidence="7">
    <location>
        <position position="92"/>
    </location>
</feature>
<keyword evidence="4 5" id="KW-0472">Membrane</keyword>
<dbReference type="EMBL" id="NOWF01000207">
    <property type="protein sequence ID" value="OYD05964.1"/>
    <property type="molecule type" value="Genomic_DNA"/>
</dbReference>
<dbReference type="AlphaFoldDB" id="A0A235B109"/>
<gene>
    <name evidence="7" type="ORF">CHM34_18865</name>
</gene>
<comment type="caution">
    <text evidence="7">The sequence shown here is derived from an EMBL/GenBank/DDBJ whole genome shotgun (WGS) entry which is preliminary data.</text>
</comment>
<keyword evidence="8" id="KW-1185">Reference proteome</keyword>
<reference evidence="7 8" key="1">
    <citation type="submission" date="2017-07" db="EMBL/GenBank/DDBJ databases">
        <title>The genome sequence of Paludifilum halophilum highlights mechanisms for microbial adaptation to high salt environemnts.</title>
        <authorList>
            <person name="Belbahri L."/>
        </authorList>
    </citation>
    <scope>NUCLEOTIDE SEQUENCE [LARGE SCALE GENOMIC DNA]</scope>
    <source>
        <strain evidence="7 8">DSM 102817</strain>
    </source>
</reference>
<organism evidence="7 8">
    <name type="scientific">Paludifilum halophilum</name>
    <dbReference type="NCBI Taxonomy" id="1642702"/>
    <lineage>
        <taxon>Bacteria</taxon>
        <taxon>Bacillati</taxon>
        <taxon>Bacillota</taxon>
        <taxon>Bacilli</taxon>
        <taxon>Bacillales</taxon>
        <taxon>Thermoactinomycetaceae</taxon>
        <taxon>Paludifilum</taxon>
    </lineage>
</organism>
<comment type="subcellular location">
    <subcellularLocation>
        <location evidence="1">Membrane</location>
        <topology evidence="1">Multi-pass membrane protein</topology>
    </subcellularLocation>
</comment>
<evidence type="ECO:0000313" key="8">
    <source>
        <dbReference type="Proteomes" id="UP000215459"/>
    </source>
</evidence>
<keyword evidence="2 5" id="KW-0812">Transmembrane</keyword>
<protein>
    <recommendedName>
        <fullName evidence="6">Yip1 domain-containing protein</fullName>
    </recommendedName>
</protein>
<name>A0A235B109_9BACL</name>
<evidence type="ECO:0000259" key="6">
    <source>
        <dbReference type="Pfam" id="PF04893"/>
    </source>
</evidence>
<evidence type="ECO:0000256" key="2">
    <source>
        <dbReference type="ARBA" id="ARBA00022692"/>
    </source>
</evidence>
<feature type="transmembrane region" description="Helical" evidence="5">
    <location>
        <begin position="59"/>
        <end position="84"/>
    </location>
</feature>
<evidence type="ECO:0000256" key="1">
    <source>
        <dbReference type="ARBA" id="ARBA00004141"/>
    </source>
</evidence>
<sequence>MPYHPWREIWLQPQRTIREVLEKHSKRSVILLVVLFGIAFCLEQASLRSVGDTVSLPALLVFSLILGPIFGLVGWAIISGLTYWTGSWLGGT</sequence>
<proteinExistence type="predicted"/>
<dbReference type="RefSeq" id="WP_206093873.1">
    <property type="nucleotide sequence ID" value="NZ_NOWF01000207.1"/>
</dbReference>
<accession>A0A235B109</accession>
<feature type="domain" description="Yip1" evidence="6">
    <location>
        <begin position="8"/>
        <end position="92"/>
    </location>
</feature>
<evidence type="ECO:0000313" key="7">
    <source>
        <dbReference type="EMBL" id="OYD05964.1"/>
    </source>
</evidence>
<keyword evidence="3 5" id="KW-1133">Transmembrane helix</keyword>
<dbReference type="Pfam" id="PF04893">
    <property type="entry name" value="Yip1"/>
    <property type="match status" value="1"/>
</dbReference>
<dbReference type="Proteomes" id="UP000215459">
    <property type="component" value="Unassembled WGS sequence"/>
</dbReference>
<dbReference type="InterPro" id="IPR006977">
    <property type="entry name" value="Yip1_dom"/>
</dbReference>
<evidence type="ECO:0000256" key="5">
    <source>
        <dbReference type="SAM" id="Phobius"/>
    </source>
</evidence>
<feature type="transmembrane region" description="Helical" evidence="5">
    <location>
        <begin position="28"/>
        <end position="47"/>
    </location>
</feature>
<evidence type="ECO:0000256" key="4">
    <source>
        <dbReference type="ARBA" id="ARBA00023136"/>
    </source>
</evidence>
<dbReference type="GO" id="GO:0016020">
    <property type="term" value="C:membrane"/>
    <property type="evidence" value="ECO:0007669"/>
    <property type="project" value="UniProtKB-SubCell"/>
</dbReference>